<keyword evidence="3" id="KW-1185">Reference proteome</keyword>
<keyword evidence="1" id="KW-0812">Transmembrane</keyword>
<sequence>MFRYFWIGFEKVWAIDLFKNVNILLIAMIILLCLRRGFAVWKSGGSFFLPYHIENGNLYIHNAMFFGKRIIPLREIKSIETHYFRGRIGRGKRYILLIEKKHGNGKRATVMFGKTKKTDQLVSNLQKETKKYGIKIHKGLWMI</sequence>
<reference evidence="3" key="1">
    <citation type="submission" date="2009-12" db="EMBL/GenBank/DDBJ databases">
        <title>Sequence of Clostridiales genomosp. BVAB3 str. UPII9-5.</title>
        <authorList>
            <person name="Madupu R."/>
            <person name="Durkin A.S."/>
            <person name="Torralba M."/>
            <person name="Methe B."/>
            <person name="Sutton G.G."/>
            <person name="Strausberg R.L."/>
            <person name="Nelson K.E."/>
        </authorList>
    </citation>
    <scope>NUCLEOTIDE SEQUENCE [LARGE SCALE GENOMIC DNA]</scope>
    <source>
        <strain evidence="3">W1219</strain>
    </source>
</reference>
<dbReference type="AlphaFoldDB" id="D2MQD9"/>
<name>D2MQD9_9FIRM</name>
<keyword evidence="1" id="KW-1133">Transmembrane helix</keyword>
<proteinExistence type="predicted"/>
<dbReference type="eggNOG" id="ENOG50303N5">
    <property type="taxonomic scope" value="Bacteria"/>
</dbReference>
<evidence type="ECO:0000313" key="2">
    <source>
        <dbReference type="EMBL" id="EFC05208.1"/>
    </source>
</evidence>
<dbReference type="STRING" id="679192.HMPREF9013_0490"/>
<comment type="caution">
    <text evidence="2">The sequence shown here is derived from an EMBL/GenBank/DDBJ whole genome shotgun (WGS) entry which is preliminary data.</text>
</comment>
<dbReference type="OrthoDB" id="2083372at2"/>
<protein>
    <submittedName>
        <fullName evidence="2">Uncharacterized protein</fullName>
    </submittedName>
</protein>
<feature type="transmembrane region" description="Helical" evidence="1">
    <location>
        <begin position="12"/>
        <end position="34"/>
    </location>
</feature>
<accession>D2MQD9</accession>
<dbReference type="Proteomes" id="UP000005017">
    <property type="component" value="Unassembled WGS sequence"/>
</dbReference>
<gene>
    <name evidence="2" type="ORF">HMPREF9013_0490</name>
</gene>
<evidence type="ECO:0000256" key="1">
    <source>
        <dbReference type="SAM" id="Phobius"/>
    </source>
</evidence>
<dbReference type="RefSeq" id="WP_006627602.1">
    <property type="nucleotide sequence ID" value="NZ_ADFR01000016.1"/>
</dbReference>
<evidence type="ECO:0000313" key="3">
    <source>
        <dbReference type="Proteomes" id="UP000005017"/>
    </source>
</evidence>
<dbReference type="EMBL" id="ADFR01000016">
    <property type="protein sequence ID" value="EFC05208.1"/>
    <property type="molecule type" value="Genomic_DNA"/>
</dbReference>
<keyword evidence="1" id="KW-0472">Membrane</keyword>
<organism evidence="2 3">
    <name type="scientific">Bulleidia extructa W1219</name>
    <dbReference type="NCBI Taxonomy" id="679192"/>
    <lineage>
        <taxon>Bacteria</taxon>
        <taxon>Bacillati</taxon>
        <taxon>Bacillota</taxon>
        <taxon>Erysipelotrichia</taxon>
        <taxon>Erysipelotrichales</taxon>
        <taxon>Erysipelotrichaceae</taxon>
        <taxon>Bulleidia</taxon>
    </lineage>
</organism>